<feature type="domain" description="Radical SAM core" evidence="1">
    <location>
        <begin position="262"/>
        <end position="493"/>
    </location>
</feature>
<dbReference type="PANTHER" id="PTHR42731:SF1">
    <property type="entry name" value="RADICAL SAM DOMAIN PROTEIN"/>
    <property type="match status" value="1"/>
</dbReference>
<evidence type="ECO:0000259" key="1">
    <source>
        <dbReference type="PROSITE" id="PS51918"/>
    </source>
</evidence>
<dbReference type="SMART" id="SM00729">
    <property type="entry name" value="Elp3"/>
    <property type="match status" value="1"/>
</dbReference>
<dbReference type="InterPro" id="IPR045784">
    <property type="entry name" value="Radical_SAM_N2"/>
</dbReference>
<protein>
    <recommendedName>
        <fullName evidence="1">Radical SAM core domain-containing protein</fullName>
    </recommendedName>
</protein>
<dbReference type="Pfam" id="PF19864">
    <property type="entry name" value="Radical_SAM_N2"/>
    <property type="match status" value="1"/>
</dbReference>
<dbReference type="CDD" id="cd01335">
    <property type="entry name" value="Radical_SAM"/>
    <property type="match status" value="1"/>
</dbReference>
<dbReference type="eggNOG" id="COG5011">
    <property type="taxonomic scope" value="Bacteria"/>
</dbReference>
<dbReference type="eggNOG" id="COG1032">
    <property type="taxonomic scope" value="Bacteria"/>
</dbReference>
<sequence>MVVSAPDHPVDFHQLVDSSINKPARYMGHELGVEPRDWQAAQVRWALTYPEIYEVGSSNLGHIILYSILNAVPGQLCDRAYLPAADLAARLREQEQALFGVESRRPLPAFDILGFSLSYELGATNILEMLDLCRVPLRASDRGDLPLNDPAAPPLIFAGGPTATSNPEPYAPFFDFIALGDGEELLPEIGLVVAQAKADALTRSQLLRDLAQVPGVYVPSLYATGDDGVTLQPLYSDLPRRVLRRVATPMPHYAMGLVPHVETVHDRLTVEIRRGCTRGCRFCQPGMLTRPARDVEPEAVIEAVENGMKQTGYSDFSLLSLSCSDYLALPAVGVELRNRLADQNVTLQLPSQRVDRFDDDIAHILGGTRQAGLTFAPEAGTQRLRDIVNKGLTDDDLLHGIRTAMENGYRKVKLYFMIGLPGETDADVLGIADTCVMLQQRCRDLGRLNLNITISNFTPKPHTPFQWHSVSTDEFLRRQDLLRGSFQRLRGLKVNFTDARLSAMEDFVGRSDRRVASVIEAAWRAGAGMDAWFESLDRTYAAWTGAIAAAGLEGRYRQMEVGGWSAVTALDRQDLDSFCAQPLPWDHIDTGIDKGWLAEDLKRALAAAVVPDCSFDGCSSCGVCGPDLGHNVVVPPPVVPTQLPSQAPASERVCRLRIRFAKTGSMALLSHLDLMRMLERALRRSALPISFTGGFHPLPRIQIALALPLGAEADGEWMDLEFTSPIAGEQLLKTLQALLPDGMALLSADEVPVNGKSLSQNITCAVWSFDLQLEQEAHPRWLVAVEGLMAAEQLIWHDTDKKGRPRERDCRPALRQLVLVGPADGQRVRLRLEATVDSMGRSIRPSQIQHWLEAQLGAPLHLHNLRRDELQLAEC</sequence>
<dbReference type="Proteomes" id="UP000001422">
    <property type="component" value="Chromosome"/>
</dbReference>
<dbReference type="SUPFAM" id="SSF102114">
    <property type="entry name" value="Radical SAM enzymes"/>
    <property type="match status" value="1"/>
</dbReference>
<dbReference type="InterPro" id="IPR023862">
    <property type="entry name" value="CHP03960_rSAM"/>
</dbReference>
<dbReference type="SFLD" id="SFLDS00029">
    <property type="entry name" value="Radical_SAM"/>
    <property type="match status" value="1"/>
</dbReference>
<dbReference type="InterPro" id="IPR058240">
    <property type="entry name" value="rSAM_sf"/>
</dbReference>
<keyword evidence="3" id="KW-1185">Reference proteome</keyword>
<dbReference type="NCBIfam" id="TIGR03960">
    <property type="entry name" value="rSAM_fuse_unch"/>
    <property type="match status" value="1"/>
</dbReference>
<dbReference type="NCBIfam" id="TIGR03936">
    <property type="entry name" value="sam_1_link_chp"/>
    <property type="match status" value="1"/>
</dbReference>
<dbReference type="GO" id="GO:0003824">
    <property type="term" value="F:catalytic activity"/>
    <property type="evidence" value="ECO:0007669"/>
    <property type="project" value="InterPro"/>
</dbReference>
<dbReference type="InterPro" id="IPR006638">
    <property type="entry name" value="Elp3/MiaA/NifB-like_rSAM"/>
</dbReference>
<evidence type="ECO:0000313" key="2">
    <source>
        <dbReference type="EMBL" id="CAE08661.1"/>
    </source>
</evidence>
<evidence type="ECO:0000313" key="3">
    <source>
        <dbReference type="Proteomes" id="UP000001422"/>
    </source>
</evidence>
<accession>Q7U4C4</accession>
<dbReference type="GO" id="GO:0051536">
    <property type="term" value="F:iron-sulfur cluster binding"/>
    <property type="evidence" value="ECO:0007669"/>
    <property type="project" value="InterPro"/>
</dbReference>
<dbReference type="InterPro" id="IPR007197">
    <property type="entry name" value="rSAM"/>
</dbReference>
<dbReference type="InterPro" id="IPR023404">
    <property type="entry name" value="rSAM_horseshoe"/>
</dbReference>
<proteinExistence type="predicted"/>
<dbReference type="SFLD" id="SFLDG01082">
    <property type="entry name" value="B12-binding_domain_containing"/>
    <property type="match status" value="1"/>
</dbReference>
<organism evidence="2 3">
    <name type="scientific">Parasynechococcus marenigrum (strain WH8102)</name>
    <dbReference type="NCBI Taxonomy" id="84588"/>
    <lineage>
        <taxon>Bacteria</taxon>
        <taxon>Bacillati</taxon>
        <taxon>Cyanobacteriota</taxon>
        <taxon>Cyanophyceae</taxon>
        <taxon>Synechococcales</taxon>
        <taxon>Prochlorococcaceae</taxon>
        <taxon>Parasynechococcus</taxon>
        <taxon>Parasynechococcus marenigrum</taxon>
    </lineage>
</organism>
<dbReference type="HOGENOM" id="CLU_011543_0_1_3"/>
<dbReference type="STRING" id="84588.SYNW2146"/>
<dbReference type="KEGG" id="syw:SYNW2146"/>
<gene>
    <name evidence="2" type="ordered locus">SYNW2146</name>
</gene>
<dbReference type="AlphaFoldDB" id="Q7U4C4"/>
<dbReference type="InterPro" id="IPR018768">
    <property type="entry name" value="DUF2344"/>
</dbReference>
<reference evidence="2 3" key="1">
    <citation type="journal article" date="2003" name="Nature">
        <title>The genome of a motile marine Synechococcus.</title>
        <authorList>
            <person name="Palenik B."/>
            <person name="Brahamsha B."/>
            <person name="Larimer F."/>
            <person name="Land M."/>
            <person name="Hauser L."/>
            <person name="Chain P."/>
            <person name="Lamerdin J."/>
            <person name="Regala W."/>
            <person name="Allen E.A."/>
            <person name="McCarren J."/>
            <person name="Paulsen I."/>
            <person name="Dufresne A."/>
            <person name="Partensky F."/>
            <person name="Webb E."/>
            <person name="Waterbury J."/>
        </authorList>
    </citation>
    <scope>NUCLEOTIDE SEQUENCE [LARGE SCALE GENOMIC DNA]</scope>
    <source>
        <strain evidence="2 3">WH8102</strain>
    </source>
</reference>
<name>Q7U4C4_PARMW</name>
<dbReference type="PROSITE" id="PS51918">
    <property type="entry name" value="RADICAL_SAM"/>
    <property type="match status" value="1"/>
</dbReference>
<dbReference type="PANTHER" id="PTHR42731">
    <property type="entry name" value="SLL1084 PROTEIN"/>
    <property type="match status" value="1"/>
</dbReference>
<dbReference type="Pfam" id="PF04055">
    <property type="entry name" value="Radical_SAM"/>
    <property type="match status" value="1"/>
</dbReference>
<dbReference type="Pfam" id="PF10105">
    <property type="entry name" value="DUF2344"/>
    <property type="match status" value="1"/>
</dbReference>
<dbReference type="EMBL" id="BX569694">
    <property type="protein sequence ID" value="CAE08661.1"/>
    <property type="molecule type" value="Genomic_DNA"/>
</dbReference>
<dbReference type="Gene3D" id="3.80.30.20">
    <property type="entry name" value="tm_1862 like domain"/>
    <property type="match status" value="1"/>
</dbReference>